<organism evidence="1 2">
    <name type="scientific">Gossypium tomentosum</name>
    <name type="common">Hawaiian cotton</name>
    <name type="synonym">Gossypium sandvicense</name>
    <dbReference type="NCBI Taxonomy" id="34277"/>
    <lineage>
        <taxon>Eukaryota</taxon>
        <taxon>Viridiplantae</taxon>
        <taxon>Streptophyta</taxon>
        <taxon>Embryophyta</taxon>
        <taxon>Tracheophyta</taxon>
        <taxon>Spermatophyta</taxon>
        <taxon>Magnoliopsida</taxon>
        <taxon>eudicotyledons</taxon>
        <taxon>Gunneridae</taxon>
        <taxon>Pentapetalae</taxon>
        <taxon>rosids</taxon>
        <taxon>malvids</taxon>
        <taxon>Malvales</taxon>
        <taxon>Malvaceae</taxon>
        <taxon>Malvoideae</taxon>
        <taxon>Gossypium</taxon>
    </lineage>
</organism>
<evidence type="ECO:0000313" key="2">
    <source>
        <dbReference type="Proteomes" id="UP000322667"/>
    </source>
</evidence>
<sequence>MVEIHEAEFEQNGDKAPGSEGYTAHFFKVAWHIVKANVTKECYIFSSIQS</sequence>
<gene>
    <name evidence="1" type="ORF">ES332_A05G231500v1</name>
</gene>
<accession>A0A5D2QIG0</accession>
<keyword evidence="2" id="KW-1185">Reference proteome</keyword>
<protein>
    <submittedName>
        <fullName evidence="1">Uncharacterized protein</fullName>
    </submittedName>
</protein>
<proteinExistence type="predicted"/>
<evidence type="ECO:0000313" key="1">
    <source>
        <dbReference type="EMBL" id="TYI28256.1"/>
    </source>
</evidence>
<reference evidence="1 2" key="1">
    <citation type="submission" date="2019-07" db="EMBL/GenBank/DDBJ databases">
        <title>WGS assembly of Gossypium tomentosum.</title>
        <authorList>
            <person name="Chen Z.J."/>
            <person name="Sreedasyam A."/>
            <person name="Ando A."/>
            <person name="Song Q."/>
            <person name="De L."/>
            <person name="Hulse-Kemp A."/>
            <person name="Ding M."/>
            <person name="Ye W."/>
            <person name="Kirkbride R."/>
            <person name="Jenkins J."/>
            <person name="Plott C."/>
            <person name="Lovell J."/>
            <person name="Lin Y.-M."/>
            <person name="Vaughn R."/>
            <person name="Liu B."/>
            <person name="Li W."/>
            <person name="Simpson S."/>
            <person name="Scheffler B."/>
            <person name="Saski C."/>
            <person name="Grover C."/>
            <person name="Hu G."/>
            <person name="Conover J."/>
            <person name="Carlson J."/>
            <person name="Shu S."/>
            <person name="Boston L."/>
            <person name="Williams M."/>
            <person name="Peterson D."/>
            <person name="Mcgee K."/>
            <person name="Jones D."/>
            <person name="Wendel J."/>
            <person name="Stelly D."/>
            <person name="Grimwood J."/>
            <person name="Schmutz J."/>
        </authorList>
    </citation>
    <scope>NUCLEOTIDE SEQUENCE [LARGE SCALE GENOMIC DNA]</scope>
    <source>
        <strain evidence="1">7179.01</strain>
    </source>
</reference>
<dbReference type="AlphaFoldDB" id="A0A5D2QIG0"/>
<name>A0A5D2QIG0_GOSTO</name>
<dbReference type="EMBL" id="CM017614">
    <property type="protein sequence ID" value="TYI28256.1"/>
    <property type="molecule type" value="Genomic_DNA"/>
</dbReference>
<dbReference type="Proteomes" id="UP000322667">
    <property type="component" value="Chromosome A05"/>
</dbReference>